<feature type="non-terminal residue" evidence="3">
    <location>
        <position position="1"/>
    </location>
</feature>
<feature type="transmembrane region" description="Helical" evidence="2">
    <location>
        <begin position="23"/>
        <end position="40"/>
    </location>
</feature>
<accession>A0A026WLU9</accession>
<proteinExistence type="predicted"/>
<protein>
    <submittedName>
        <fullName evidence="3">Uncharacterized protein</fullName>
    </submittedName>
</protein>
<name>A0A026WLU9_OOCBI</name>
<reference evidence="3 4" key="1">
    <citation type="journal article" date="2014" name="Curr. Biol.">
        <title>The genome of the clonal raider ant Cerapachys biroi.</title>
        <authorList>
            <person name="Oxley P.R."/>
            <person name="Ji L."/>
            <person name="Fetter-Pruneda I."/>
            <person name="McKenzie S.K."/>
            <person name="Li C."/>
            <person name="Hu H."/>
            <person name="Zhang G."/>
            <person name="Kronauer D.J."/>
        </authorList>
    </citation>
    <scope>NUCLEOTIDE SEQUENCE [LARGE SCALE GENOMIC DNA]</scope>
</reference>
<organism evidence="3 4">
    <name type="scientific">Ooceraea biroi</name>
    <name type="common">Clonal raider ant</name>
    <name type="synonym">Cerapachys biroi</name>
    <dbReference type="NCBI Taxonomy" id="2015173"/>
    <lineage>
        <taxon>Eukaryota</taxon>
        <taxon>Metazoa</taxon>
        <taxon>Ecdysozoa</taxon>
        <taxon>Arthropoda</taxon>
        <taxon>Hexapoda</taxon>
        <taxon>Insecta</taxon>
        <taxon>Pterygota</taxon>
        <taxon>Neoptera</taxon>
        <taxon>Endopterygota</taxon>
        <taxon>Hymenoptera</taxon>
        <taxon>Apocrita</taxon>
        <taxon>Aculeata</taxon>
        <taxon>Formicoidea</taxon>
        <taxon>Formicidae</taxon>
        <taxon>Dorylinae</taxon>
        <taxon>Ooceraea</taxon>
    </lineage>
</organism>
<evidence type="ECO:0000256" key="1">
    <source>
        <dbReference type="SAM" id="MobiDB-lite"/>
    </source>
</evidence>
<feature type="compositionally biased region" description="Basic residues" evidence="1">
    <location>
        <begin position="83"/>
        <end position="94"/>
    </location>
</feature>
<evidence type="ECO:0000256" key="2">
    <source>
        <dbReference type="SAM" id="Phobius"/>
    </source>
</evidence>
<evidence type="ECO:0000313" key="4">
    <source>
        <dbReference type="Proteomes" id="UP000053097"/>
    </source>
</evidence>
<keyword evidence="4" id="KW-1185">Reference proteome</keyword>
<keyword evidence="2" id="KW-1133">Transmembrane helix</keyword>
<feature type="non-terminal residue" evidence="3">
    <location>
        <position position="94"/>
    </location>
</feature>
<feature type="region of interest" description="Disordered" evidence="1">
    <location>
        <begin position="71"/>
        <end position="94"/>
    </location>
</feature>
<dbReference type="AlphaFoldDB" id="A0A026WLU9"/>
<keyword evidence="2" id="KW-0812">Transmembrane</keyword>
<keyword evidence="2" id="KW-0472">Membrane</keyword>
<sequence>GDHNKLYCGDVLLFGRRGVSSQIFLYFFLLDVIRFMKLLIRRLKHIAENKPSCITCYVQNVTRDEDKRLVPLDASVPQSQDQKKHRKGIRQRIP</sequence>
<dbReference type="EMBL" id="KK107152">
    <property type="protein sequence ID" value="EZA57032.1"/>
    <property type="molecule type" value="Genomic_DNA"/>
</dbReference>
<gene>
    <name evidence="3" type="ORF">X777_01638</name>
</gene>
<evidence type="ECO:0000313" key="3">
    <source>
        <dbReference type="EMBL" id="EZA57032.1"/>
    </source>
</evidence>
<dbReference type="Proteomes" id="UP000053097">
    <property type="component" value="Unassembled WGS sequence"/>
</dbReference>